<name>A0A370TVA2_9HELO</name>
<organism evidence="2 3">
    <name type="scientific">Venustampulla echinocandica</name>
    <dbReference type="NCBI Taxonomy" id="2656787"/>
    <lineage>
        <taxon>Eukaryota</taxon>
        <taxon>Fungi</taxon>
        <taxon>Dikarya</taxon>
        <taxon>Ascomycota</taxon>
        <taxon>Pezizomycotina</taxon>
        <taxon>Leotiomycetes</taxon>
        <taxon>Helotiales</taxon>
        <taxon>Pleuroascaceae</taxon>
        <taxon>Venustampulla</taxon>
    </lineage>
</organism>
<feature type="region of interest" description="Disordered" evidence="1">
    <location>
        <begin position="112"/>
        <end position="143"/>
    </location>
</feature>
<dbReference type="EMBL" id="NPIC01000002">
    <property type="protein sequence ID" value="RDL39451.1"/>
    <property type="molecule type" value="Genomic_DNA"/>
</dbReference>
<proteinExistence type="predicted"/>
<evidence type="ECO:0000313" key="2">
    <source>
        <dbReference type="EMBL" id="RDL39451.1"/>
    </source>
</evidence>
<dbReference type="Proteomes" id="UP000254866">
    <property type="component" value="Unassembled WGS sequence"/>
</dbReference>
<feature type="region of interest" description="Disordered" evidence="1">
    <location>
        <begin position="236"/>
        <end position="273"/>
    </location>
</feature>
<dbReference type="OrthoDB" id="4776522at2759"/>
<dbReference type="STRING" id="2656787.A0A370TVA2"/>
<feature type="compositionally biased region" description="Polar residues" evidence="1">
    <location>
        <begin position="120"/>
        <end position="130"/>
    </location>
</feature>
<comment type="caution">
    <text evidence="2">The sequence shown here is derived from an EMBL/GenBank/DDBJ whole genome shotgun (WGS) entry which is preliminary data.</text>
</comment>
<evidence type="ECO:0000256" key="1">
    <source>
        <dbReference type="SAM" id="MobiDB-lite"/>
    </source>
</evidence>
<sequence>MTRLYTTSFRCAVCLREGPFGWLYRCTQDRELVLEDDIDRGYPVDKIDGLYDTFDKPNAPRTRSPAARLSKLSFLEEVSDEELKTYTKSQISQILHQRAQVLDLAAESATSPPEARFYTPPSSKSARSTFPSPSKPPSKNLNKPWLPIQGGECQFKCCHKCRPTLGERAYLSLNGIADNDVPLTASTGFGFHLDKVRPVTLVKYVKSIGLRPSPPPRSHYEDDTRRRVFLAQNFAASQNPDPPFGLGIFSTESADPSPPAPPNTPSASPPLLSGLSVSDTVSTVIPSIGIDESLTYSSKVETVLDQGFPIPPDFQPSFRPDQLTRPTLTATPSFNMACSLPLPIQTLEELEATKTPLTPMEKDELNDGKFGSRPLEVRNGVAVKEEGVEGHWADVVTQL</sequence>
<gene>
    <name evidence="2" type="ORF">BP5553_03791</name>
</gene>
<dbReference type="GeneID" id="43596640"/>
<dbReference type="AlphaFoldDB" id="A0A370TVA2"/>
<evidence type="ECO:0000313" key="3">
    <source>
        <dbReference type="Proteomes" id="UP000254866"/>
    </source>
</evidence>
<dbReference type="RefSeq" id="XP_031872107.1">
    <property type="nucleotide sequence ID" value="XM_032012414.1"/>
</dbReference>
<feature type="compositionally biased region" description="Pro residues" evidence="1">
    <location>
        <begin position="256"/>
        <end position="268"/>
    </location>
</feature>
<accession>A0A370TVA2</accession>
<protein>
    <submittedName>
        <fullName evidence="2">Uncharacterized protein</fullName>
    </submittedName>
</protein>
<keyword evidence="3" id="KW-1185">Reference proteome</keyword>
<reference evidence="2 3" key="1">
    <citation type="journal article" date="2018" name="IMA Fungus">
        <title>IMA Genome-F 9: Draft genome sequence of Annulohypoxylon stygium, Aspergillus mulundensis, Berkeleyomyces basicola (syn. Thielaviopsis basicola), Ceratocystis smalleyi, two Cercospora beticola strains, Coleophoma cylindrospora, Fusarium fracticaudum, Phialophora cf. hyalina, and Morchella septimelata.</title>
        <authorList>
            <person name="Wingfield B.D."/>
            <person name="Bills G.F."/>
            <person name="Dong Y."/>
            <person name="Huang W."/>
            <person name="Nel W.J."/>
            <person name="Swalarsk-Parry B.S."/>
            <person name="Vaghefi N."/>
            <person name="Wilken P.M."/>
            <person name="An Z."/>
            <person name="de Beer Z.W."/>
            <person name="De Vos L."/>
            <person name="Chen L."/>
            <person name="Duong T.A."/>
            <person name="Gao Y."/>
            <person name="Hammerbacher A."/>
            <person name="Kikkert J.R."/>
            <person name="Li Y."/>
            <person name="Li H."/>
            <person name="Li K."/>
            <person name="Li Q."/>
            <person name="Liu X."/>
            <person name="Ma X."/>
            <person name="Naidoo K."/>
            <person name="Pethybridge S.J."/>
            <person name="Sun J."/>
            <person name="Steenkamp E.T."/>
            <person name="van der Nest M.A."/>
            <person name="van Wyk S."/>
            <person name="Wingfield M.J."/>
            <person name="Xiong C."/>
            <person name="Yue Q."/>
            <person name="Zhang X."/>
        </authorList>
    </citation>
    <scope>NUCLEOTIDE SEQUENCE [LARGE SCALE GENOMIC DNA]</scope>
    <source>
        <strain evidence="2 3">BP 5553</strain>
    </source>
</reference>